<gene>
    <name evidence="1" type="ORF">HaLaN_20581</name>
</gene>
<comment type="caution">
    <text evidence="1">The sequence shown here is derived from an EMBL/GenBank/DDBJ whole genome shotgun (WGS) entry which is preliminary data.</text>
</comment>
<proteinExistence type="predicted"/>
<dbReference type="EMBL" id="BLLF01002178">
    <property type="protein sequence ID" value="GFH23033.1"/>
    <property type="molecule type" value="Genomic_DNA"/>
</dbReference>
<accession>A0A699ZK69</accession>
<dbReference type="Proteomes" id="UP000485058">
    <property type="component" value="Unassembled WGS sequence"/>
</dbReference>
<dbReference type="AlphaFoldDB" id="A0A699ZK69"/>
<keyword evidence="2" id="KW-1185">Reference proteome</keyword>
<sequence>MPKGLLLQAILDWDSAANQLFNTMANEVTAHCSQNIPALRPTMLLVNLPSKQLAIQAIACSVIHIVGSPDLETTVLHTLDDGLAPANHVPMLHALSMHALPAQIDGGAPCISASLSHTRTPFESVH</sequence>
<organism evidence="1 2">
    <name type="scientific">Haematococcus lacustris</name>
    <name type="common">Green alga</name>
    <name type="synonym">Haematococcus pluvialis</name>
    <dbReference type="NCBI Taxonomy" id="44745"/>
    <lineage>
        <taxon>Eukaryota</taxon>
        <taxon>Viridiplantae</taxon>
        <taxon>Chlorophyta</taxon>
        <taxon>core chlorophytes</taxon>
        <taxon>Chlorophyceae</taxon>
        <taxon>CS clade</taxon>
        <taxon>Chlamydomonadales</taxon>
        <taxon>Haematococcaceae</taxon>
        <taxon>Haematococcus</taxon>
    </lineage>
</organism>
<protein>
    <submittedName>
        <fullName evidence="1">Uncharacterized protein</fullName>
    </submittedName>
</protein>
<evidence type="ECO:0000313" key="1">
    <source>
        <dbReference type="EMBL" id="GFH23033.1"/>
    </source>
</evidence>
<reference evidence="1 2" key="1">
    <citation type="submission" date="2020-02" db="EMBL/GenBank/DDBJ databases">
        <title>Draft genome sequence of Haematococcus lacustris strain NIES-144.</title>
        <authorList>
            <person name="Morimoto D."/>
            <person name="Nakagawa S."/>
            <person name="Yoshida T."/>
            <person name="Sawayama S."/>
        </authorList>
    </citation>
    <scope>NUCLEOTIDE SEQUENCE [LARGE SCALE GENOMIC DNA]</scope>
    <source>
        <strain evidence="1 2">NIES-144</strain>
    </source>
</reference>
<evidence type="ECO:0000313" key="2">
    <source>
        <dbReference type="Proteomes" id="UP000485058"/>
    </source>
</evidence>
<name>A0A699ZK69_HAELA</name>